<reference evidence="3" key="1">
    <citation type="submission" date="2022-11" db="EMBL/GenBank/DDBJ databases">
        <authorList>
            <person name="Morgan W.R."/>
            <person name="Tartar A."/>
        </authorList>
    </citation>
    <scope>NUCLEOTIDE SEQUENCE</scope>
    <source>
        <strain evidence="3">ARSEF 373</strain>
    </source>
</reference>
<keyword evidence="4" id="KW-1185">Reference proteome</keyword>
<dbReference type="AlphaFoldDB" id="A0AAV2Z5W5"/>
<dbReference type="EMBL" id="DAKRPA010000026">
    <property type="protein sequence ID" value="DBA02788.1"/>
    <property type="molecule type" value="Genomic_DNA"/>
</dbReference>
<dbReference type="PANTHER" id="PTHR19303:SF57">
    <property type="entry name" value="HTH CENPB-TYPE DOMAIN-CONTAINING PROTEIN"/>
    <property type="match status" value="1"/>
</dbReference>
<name>A0AAV2Z5W5_9STRA</name>
<feature type="domain" description="HTH CENPB-type" evidence="2">
    <location>
        <begin position="53"/>
        <end position="127"/>
    </location>
</feature>
<dbReference type="SUPFAM" id="SSF46689">
    <property type="entry name" value="Homeodomain-like"/>
    <property type="match status" value="1"/>
</dbReference>
<evidence type="ECO:0000313" key="4">
    <source>
        <dbReference type="Proteomes" id="UP001146120"/>
    </source>
</evidence>
<dbReference type="PANTHER" id="PTHR19303">
    <property type="entry name" value="TRANSPOSON"/>
    <property type="match status" value="1"/>
</dbReference>
<gene>
    <name evidence="3" type="ORF">N0F65_006578</name>
</gene>
<proteinExistence type="predicted"/>
<dbReference type="PROSITE" id="PS51253">
    <property type="entry name" value="HTH_CENPB"/>
    <property type="match status" value="1"/>
</dbReference>
<sequence>MAKRRKLWNPEDIPRAIEEHENGERISVFCKKYGIPERTLRRKLQRANADIPERSPGPSPVLGGAETDIYAWVVAMQHRGYSVSRAMLLIKGQQVYRAMFGPTRTAGTIGIGWCERFLHRHPSLSLRNAQLIKRVCNNVAEDDVVAIFNRCLQAIVETGACADRIYNVDETAFVHNGKTKK</sequence>
<keyword evidence="1" id="KW-0238">DNA-binding</keyword>
<evidence type="ECO:0000256" key="1">
    <source>
        <dbReference type="ARBA" id="ARBA00023125"/>
    </source>
</evidence>
<dbReference type="Proteomes" id="UP001146120">
    <property type="component" value="Unassembled WGS sequence"/>
</dbReference>
<accession>A0AAV2Z5W5</accession>
<dbReference type="Pfam" id="PF03221">
    <property type="entry name" value="HTH_Tnp_Tc5"/>
    <property type="match status" value="1"/>
</dbReference>
<evidence type="ECO:0000259" key="2">
    <source>
        <dbReference type="PROSITE" id="PS51253"/>
    </source>
</evidence>
<evidence type="ECO:0000313" key="3">
    <source>
        <dbReference type="EMBL" id="DBA02788.1"/>
    </source>
</evidence>
<dbReference type="InterPro" id="IPR006600">
    <property type="entry name" value="HTH_CenpB_DNA-bd_dom"/>
</dbReference>
<organism evidence="3 4">
    <name type="scientific">Lagenidium giganteum</name>
    <dbReference type="NCBI Taxonomy" id="4803"/>
    <lineage>
        <taxon>Eukaryota</taxon>
        <taxon>Sar</taxon>
        <taxon>Stramenopiles</taxon>
        <taxon>Oomycota</taxon>
        <taxon>Peronosporomycetes</taxon>
        <taxon>Pythiales</taxon>
        <taxon>Pythiaceae</taxon>
    </lineage>
</organism>
<reference evidence="3" key="2">
    <citation type="journal article" date="2023" name="Microbiol Resour">
        <title>Decontamination and Annotation of the Draft Genome Sequence of the Oomycete Lagenidium giganteum ARSEF 373.</title>
        <authorList>
            <person name="Morgan W.R."/>
            <person name="Tartar A."/>
        </authorList>
    </citation>
    <scope>NUCLEOTIDE SEQUENCE</scope>
    <source>
        <strain evidence="3">ARSEF 373</strain>
    </source>
</reference>
<dbReference type="Gene3D" id="1.10.10.60">
    <property type="entry name" value="Homeodomain-like"/>
    <property type="match status" value="1"/>
</dbReference>
<dbReference type="GO" id="GO:0003677">
    <property type="term" value="F:DNA binding"/>
    <property type="evidence" value="ECO:0007669"/>
    <property type="project" value="UniProtKB-KW"/>
</dbReference>
<protein>
    <recommendedName>
        <fullName evidence="2">HTH CENPB-type domain-containing protein</fullName>
    </recommendedName>
</protein>
<dbReference type="InterPro" id="IPR009057">
    <property type="entry name" value="Homeodomain-like_sf"/>
</dbReference>
<dbReference type="InterPro" id="IPR050863">
    <property type="entry name" value="CenT-Element_Derived"/>
</dbReference>
<dbReference type="GO" id="GO:0005634">
    <property type="term" value="C:nucleus"/>
    <property type="evidence" value="ECO:0007669"/>
    <property type="project" value="TreeGrafter"/>
</dbReference>
<comment type="caution">
    <text evidence="3">The sequence shown here is derived from an EMBL/GenBank/DDBJ whole genome shotgun (WGS) entry which is preliminary data.</text>
</comment>